<dbReference type="Proteomes" id="UP000614334">
    <property type="component" value="Unassembled WGS sequence"/>
</dbReference>
<evidence type="ECO:0000313" key="4">
    <source>
        <dbReference type="EMBL" id="KAF8749775.1"/>
    </source>
</evidence>
<dbReference type="PROSITE" id="PS51925">
    <property type="entry name" value="SWIB_MDM2"/>
    <property type="match status" value="1"/>
</dbReference>
<dbReference type="EMBL" id="JACYCF010000025">
    <property type="protein sequence ID" value="KAF8749775.1"/>
    <property type="molecule type" value="Genomic_DNA"/>
</dbReference>
<feature type="domain" description="DM2" evidence="2">
    <location>
        <begin position="160"/>
        <end position="237"/>
    </location>
</feature>
<dbReference type="CDD" id="cd10567">
    <property type="entry name" value="SWIB-MDM2_like"/>
    <property type="match status" value="1"/>
</dbReference>
<feature type="domain" description="DEK-C" evidence="3">
    <location>
        <begin position="1"/>
        <end position="62"/>
    </location>
</feature>
<evidence type="ECO:0000259" key="2">
    <source>
        <dbReference type="PROSITE" id="PS51925"/>
    </source>
</evidence>
<sequence>MTTVESLEPHILAILTAPAVDLDTVSAKRVRAQLKVNLPKLEDEWVRKHKGEIDALTATIFDRVRAGMGEDEKEKTPSPPASVATASVTGNKRKRSAEEEADAEYARKLASELNGHNTRKERQRDSGFRRRGRCTKKKKSKPKKAKKQDDGDGEEKKKGGYQKEYALSPALAAFTGVSALSRPQIVKRLWDHIKANNLQNPQDKREILCDDQMKGLFNVDKINMFQMNKVIGAHIVATHHSDVSTFYSFSDNTGHLGMLFNSLNECVSFAFSSTFGVSSLALVNEHCRGYSTRNQSFEDRHFK</sequence>
<dbReference type="InterPro" id="IPR003121">
    <property type="entry name" value="SWIB_MDM2_domain"/>
</dbReference>
<dbReference type="PANTHER" id="PTHR13844">
    <property type="entry name" value="SWI/SNF-RELATED MATRIX-ASSOCIATED ACTIN-DEPENDENT REGULATOR OF CHROMATIN SUBFAMILY D"/>
    <property type="match status" value="1"/>
</dbReference>
<feature type="compositionally biased region" description="Basic and acidic residues" evidence="1">
    <location>
        <begin position="147"/>
        <end position="158"/>
    </location>
</feature>
<dbReference type="Pfam" id="PF02201">
    <property type="entry name" value="SWIB"/>
    <property type="match status" value="1"/>
</dbReference>
<reference evidence="4" key="1">
    <citation type="submission" date="2020-09" db="EMBL/GenBank/DDBJ databases">
        <title>Comparative genome analyses of four rice-infecting Rhizoctonia solani isolates reveal extensive enrichment of homogalacturonan modification genes.</title>
        <authorList>
            <person name="Lee D.-Y."/>
            <person name="Jeon J."/>
            <person name="Kim K.-T."/>
            <person name="Cheong K."/>
            <person name="Song H."/>
            <person name="Choi G."/>
            <person name="Ko J."/>
            <person name="Opiyo S.O."/>
            <person name="Zuo S."/>
            <person name="Madhav S."/>
            <person name="Lee Y.-H."/>
            <person name="Wang G.-L."/>
        </authorList>
    </citation>
    <scope>NUCLEOTIDE SEQUENCE</scope>
    <source>
        <strain evidence="4">AG1-IA B2</strain>
    </source>
</reference>
<gene>
    <name evidence="4" type="ORF">RHS01_09819</name>
</gene>
<protein>
    <submittedName>
        <fullName evidence="4">SWIB protein</fullName>
    </submittedName>
</protein>
<dbReference type="SUPFAM" id="SSF47592">
    <property type="entry name" value="SWIB/MDM2 domain"/>
    <property type="match status" value="1"/>
</dbReference>
<feature type="compositionally biased region" description="Basic residues" evidence="1">
    <location>
        <begin position="129"/>
        <end position="146"/>
    </location>
</feature>
<organism evidence="4 5">
    <name type="scientific">Rhizoctonia solani</name>
    <dbReference type="NCBI Taxonomy" id="456999"/>
    <lineage>
        <taxon>Eukaryota</taxon>
        <taxon>Fungi</taxon>
        <taxon>Dikarya</taxon>
        <taxon>Basidiomycota</taxon>
        <taxon>Agaricomycotina</taxon>
        <taxon>Agaricomycetes</taxon>
        <taxon>Cantharellales</taxon>
        <taxon>Ceratobasidiaceae</taxon>
        <taxon>Rhizoctonia</taxon>
    </lineage>
</organism>
<evidence type="ECO:0000313" key="5">
    <source>
        <dbReference type="Proteomes" id="UP000614334"/>
    </source>
</evidence>
<dbReference type="InterPro" id="IPR019835">
    <property type="entry name" value="SWIB_domain"/>
</dbReference>
<proteinExistence type="predicted"/>
<feature type="compositionally biased region" description="Basic and acidic residues" evidence="1">
    <location>
        <begin position="118"/>
        <end position="128"/>
    </location>
</feature>
<accession>A0A8H7M152</accession>
<dbReference type="Gene3D" id="1.10.245.10">
    <property type="entry name" value="SWIB/MDM2 domain"/>
    <property type="match status" value="1"/>
</dbReference>
<dbReference type="AlphaFoldDB" id="A0A8H7M152"/>
<dbReference type="InterPro" id="IPR014876">
    <property type="entry name" value="DEK_C"/>
</dbReference>
<evidence type="ECO:0000256" key="1">
    <source>
        <dbReference type="SAM" id="MobiDB-lite"/>
    </source>
</evidence>
<dbReference type="InterPro" id="IPR036885">
    <property type="entry name" value="SWIB_MDM2_dom_sf"/>
</dbReference>
<evidence type="ECO:0000259" key="3">
    <source>
        <dbReference type="PROSITE" id="PS51998"/>
    </source>
</evidence>
<name>A0A8H7M152_9AGAM</name>
<comment type="caution">
    <text evidence="4">The sequence shown here is derived from an EMBL/GenBank/DDBJ whole genome shotgun (WGS) entry which is preliminary data.</text>
</comment>
<dbReference type="PROSITE" id="PS51998">
    <property type="entry name" value="DEK_C"/>
    <property type="match status" value="1"/>
</dbReference>
<feature type="region of interest" description="Disordered" evidence="1">
    <location>
        <begin position="69"/>
        <end position="160"/>
    </location>
</feature>
<dbReference type="SMART" id="SM00151">
    <property type="entry name" value="SWIB"/>
    <property type="match status" value="1"/>
</dbReference>